<dbReference type="GO" id="GO:0015128">
    <property type="term" value="F:gluconate transmembrane transporter activity"/>
    <property type="evidence" value="ECO:0007669"/>
    <property type="project" value="InterPro"/>
</dbReference>
<dbReference type="AlphaFoldDB" id="A0AAW9Q7W3"/>
<evidence type="ECO:0000313" key="3">
    <source>
        <dbReference type="Proteomes" id="UP001336250"/>
    </source>
</evidence>
<gene>
    <name evidence="2" type="ORF">V4F39_06465</name>
</gene>
<name>A0AAW9Q7W3_9BURK</name>
<dbReference type="Proteomes" id="UP001336250">
    <property type="component" value="Unassembled WGS sequence"/>
</dbReference>
<feature type="transmembrane region" description="Helical" evidence="1">
    <location>
        <begin position="99"/>
        <end position="129"/>
    </location>
</feature>
<dbReference type="PANTHER" id="PTHR30354:SF7">
    <property type="entry name" value="BLL7963 PROTEIN"/>
    <property type="match status" value="1"/>
</dbReference>
<feature type="transmembrane region" description="Helical" evidence="1">
    <location>
        <begin position="316"/>
        <end position="344"/>
    </location>
</feature>
<feature type="transmembrane region" description="Helical" evidence="1">
    <location>
        <begin position="179"/>
        <end position="200"/>
    </location>
</feature>
<dbReference type="PANTHER" id="PTHR30354">
    <property type="entry name" value="GNT FAMILY GLUCONATE TRANSPORTER"/>
    <property type="match status" value="1"/>
</dbReference>
<evidence type="ECO:0000313" key="2">
    <source>
        <dbReference type="EMBL" id="MEF7613551.1"/>
    </source>
</evidence>
<feature type="transmembrane region" description="Helical" evidence="1">
    <location>
        <begin position="408"/>
        <end position="431"/>
    </location>
</feature>
<feature type="transmembrane region" description="Helical" evidence="1">
    <location>
        <begin position="141"/>
        <end position="159"/>
    </location>
</feature>
<keyword evidence="1" id="KW-0812">Transmembrane</keyword>
<keyword evidence="1" id="KW-1133">Transmembrane helix</keyword>
<comment type="caution">
    <text evidence="2">The sequence shown here is derived from an EMBL/GenBank/DDBJ whole genome shotgun (WGS) entry which is preliminary data.</text>
</comment>
<feature type="transmembrane region" description="Helical" evidence="1">
    <location>
        <begin position="30"/>
        <end position="50"/>
    </location>
</feature>
<protein>
    <submittedName>
        <fullName evidence="2">GntP family permease</fullName>
    </submittedName>
</protein>
<feature type="transmembrane region" description="Helical" evidence="1">
    <location>
        <begin position="284"/>
        <end position="304"/>
    </location>
</feature>
<evidence type="ECO:0000256" key="1">
    <source>
        <dbReference type="SAM" id="Phobius"/>
    </source>
</evidence>
<proteinExistence type="predicted"/>
<keyword evidence="1" id="KW-0472">Membrane</keyword>
<reference evidence="2 3" key="1">
    <citation type="submission" date="2024-02" db="EMBL/GenBank/DDBJ databases">
        <title>Genome sequence of Aquincola sp. MAHUQ-54.</title>
        <authorList>
            <person name="Huq M.A."/>
        </authorList>
    </citation>
    <scope>NUCLEOTIDE SEQUENCE [LARGE SCALE GENOMIC DNA]</scope>
    <source>
        <strain evidence="2 3">MAHUQ-54</strain>
    </source>
</reference>
<dbReference type="GO" id="GO:0005886">
    <property type="term" value="C:plasma membrane"/>
    <property type="evidence" value="ECO:0007669"/>
    <property type="project" value="TreeGrafter"/>
</dbReference>
<dbReference type="EMBL" id="JAZIBG010000019">
    <property type="protein sequence ID" value="MEF7613551.1"/>
    <property type="molecule type" value="Genomic_DNA"/>
</dbReference>
<feature type="transmembrane region" description="Helical" evidence="1">
    <location>
        <begin position="57"/>
        <end position="79"/>
    </location>
</feature>
<organism evidence="2 3">
    <name type="scientific">Aquincola agrisoli</name>
    <dbReference type="NCBI Taxonomy" id="3119538"/>
    <lineage>
        <taxon>Bacteria</taxon>
        <taxon>Pseudomonadati</taxon>
        <taxon>Pseudomonadota</taxon>
        <taxon>Betaproteobacteria</taxon>
        <taxon>Burkholderiales</taxon>
        <taxon>Sphaerotilaceae</taxon>
        <taxon>Aquincola</taxon>
    </lineage>
</organism>
<accession>A0AAW9Q7W3</accession>
<feature type="transmembrane region" description="Helical" evidence="1">
    <location>
        <begin position="243"/>
        <end position="264"/>
    </location>
</feature>
<dbReference type="RefSeq" id="WP_332288494.1">
    <property type="nucleotide sequence ID" value="NZ_JAZIBG010000019.1"/>
</dbReference>
<feature type="transmembrane region" description="Helical" evidence="1">
    <location>
        <begin position="443"/>
        <end position="465"/>
    </location>
</feature>
<sequence length="468" mass="48615">MAGMLAIVVSLLSLMYFAYRGVTVLLLAPLMAALAVVLSGDLALLLPIYTHTFMPALAGYAMNFLPVFLLGALFGQLIADSGAAHTLSAWIVRVVGQRHAVVVVVAACALLTYGGVSLFVVAFAVYPIAKDLFRTAKIPKRLIPAAIALGSFTFTMTALPGTPAIINAIPIKYFGTNAFAAPGLGLMAAAIMASGGLWWLQSRVAVARRAGEGYGRHDDEQDAPAVPEAEAAGAAAMPVWQALLPLLLVVGVNALFTYAVFPNVDLGFMREAFPALNTATSTGLWSLVVALAVACTALVLMRLGRWADLKASVNKGVFGFMLPLFNTASEVGYGAVVASLAGFALIKQAVLNVSPNNPLISEAIAMNILAGITGSSSGGLSIALEALGADYVRMAQQAGIAPDLLHRVAVLAAGGMDTLPHCGAIITLLAICKLTHRQSYLNIAAVTMLFPMTALVLVITLGSVFGSF</sequence>
<dbReference type="InterPro" id="IPR003474">
    <property type="entry name" value="Glcn_transporter"/>
</dbReference>
<keyword evidence="3" id="KW-1185">Reference proteome</keyword>